<evidence type="ECO:0000313" key="1">
    <source>
        <dbReference type="EMBL" id="BBI60554.1"/>
    </source>
</evidence>
<proteinExistence type="predicted"/>
<organism evidence="1 2">
    <name type="scientific">Vreelandella sulfidaeris</name>
    <dbReference type="NCBI Taxonomy" id="115553"/>
    <lineage>
        <taxon>Bacteria</taxon>
        <taxon>Pseudomonadati</taxon>
        <taxon>Pseudomonadota</taxon>
        <taxon>Gammaproteobacteria</taxon>
        <taxon>Oceanospirillales</taxon>
        <taxon>Halomonadaceae</taxon>
        <taxon>Vreelandella</taxon>
    </lineage>
</organism>
<evidence type="ECO:0000313" key="2">
    <source>
        <dbReference type="Proteomes" id="UP000320231"/>
    </source>
</evidence>
<dbReference type="Proteomes" id="UP000320231">
    <property type="component" value="Chromosome"/>
</dbReference>
<accession>A0A455UBE4</accession>
<dbReference type="EMBL" id="AP019514">
    <property type="protein sequence ID" value="BBI60554.1"/>
    <property type="molecule type" value="Genomic_DNA"/>
</dbReference>
<dbReference type="AlphaFoldDB" id="A0A455UBE4"/>
<reference evidence="1 2" key="1">
    <citation type="journal article" date="2019" name="Microbiol. Resour. Announc.">
        <title>Complete Genome Sequence of Halomonas sulfidaeris Strain Esulfide1 Isolated from a Metal Sulfide Rock at a Depth of 2,200 Meters, Obtained Using Nanopore Sequencing.</title>
        <authorList>
            <person name="Saito M."/>
            <person name="Nishigata A."/>
            <person name="Galipon J."/>
            <person name="Arakawa K."/>
        </authorList>
    </citation>
    <scope>NUCLEOTIDE SEQUENCE [LARGE SCALE GENOMIC DNA]</scope>
    <source>
        <strain evidence="1 2">ATCC BAA-803</strain>
    </source>
</reference>
<protein>
    <submittedName>
        <fullName evidence="1">Uncharacterized protein</fullName>
    </submittedName>
</protein>
<name>A0A455UBE4_9GAMM</name>
<sequence>MTPGYLFAQYEGTIYIDVAPQAKNPLYQQLLEYLEDESEQCRFPGVGFWLMPYEMTLKLDAKYKR</sequence>
<dbReference type="KEGG" id="hsr:HSBAA_18600"/>
<gene>
    <name evidence="1" type="ORF">HSBAA_18600</name>
</gene>